<accession>A0AAX3WEC5</accession>
<proteinExistence type="predicted"/>
<dbReference type="RefSeq" id="WP_283535360.1">
    <property type="nucleotide sequence ID" value="NZ_CP073633.1"/>
</dbReference>
<evidence type="ECO:0000256" key="1">
    <source>
        <dbReference type="SAM" id="MobiDB-lite"/>
    </source>
</evidence>
<dbReference type="Proteomes" id="UP001223720">
    <property type="component" value="Chromosome"/>
</dbReference>
<reference evidence="2" key="1">
    <citation type="journal article" date="2022" name="Biotechnol. Bioprocess Eng.">
        <title>Pan-genome Analysis Reveals Comparative Genomic Features of Central Metabolic Pathways in Methylorubrum extorquens.</title>
        <authorList>
            <person name="Lee G.M."/>
            <person name="Scott-Nevros Z.K."/>
            <person name="Lee S.-M."/>
            <person name="Kim D."/>
        </authorList>
    </citation>
    <scope>NUCLEOTIDE SEQUENCE</scope>
    <source>
        <strain evidence="2">ATCC 55366</strain>
    </source>
</reference>
<name>A0AAX3WEC5_METEX</name>
<feature type="region of interest" description="Disordered" evidence="1">
    <location>
        <begin position="1"/>
        <end position="38"/>
    </location>
</feature>
<dbReference type="EMBL" id="CP073633">
    <property type="protein sequence ID" value="WHQ69005.1"/>
    <property type="molecule type" value="Genomic_DNA"/>
</dbReference>
<evidence type="ECO:0000313" key="2">
    <source>
        <dbReference type="EMBL" id="WHQ69005.1"/>
    </source>
</evidence>
<organism evidence="2 3">
    <name type="scientific">Methylorubrum extorquens</name>
    <name type="common">Methylobacterium dichloromethanicum</name>
    <name type="synonym">Methylobacterium extorquens</name>
    <dbReference type="NCBI Taxonomy" id="408"/>
    <lineage>
        <taxon>Bacteria</taxon>
        <taxon>Pseudomonadati</taxon>
        <taxon>Pseudomonadota</taxon>
        <taxon>Alphaproteobacteria</taxon>
        <taxon>Hyphomicrobiales</taxon>
        <taxon>Methylobacteriaceae</taxon>
        <taxon>Methylorubrum</taxon>
    </lineage>
</organism>
<protein>
    <submittedName>
        <fullName evidence="2">Uncharacterized protein</fullName>
    </submittedName>
</protein>
<evidence type="ECO:0000313" key="3">
    <source>
        <dbReference type="Proteomes" id="UP001223720"/>
    </source>
</evidence>
<sequence length="105" mass="11411">MIGSLNSFGIDVRLPTMFDSPPRPENTGRGGPFRPDCPAPNAAPGKLCRFARPARTLAACPGFRAEAAKTRKTLMKTSEILGIVGRFGSPRNLRFRIFHGWIANG</sequence>
<gene>
    <name evidence="2" type="ORF">KEC54_22085</name>
</gene>
<dbReference type="AlphaFoldDB" id="A0AAX3WEC5"/>